<protein>
    <recommendedName>
        <fullName evidence="4">FUSC family protein</fullName>
    </recommendedName>
</protein>
<keyword evidence="1" id="KW-0812">Transmembrane</keyword>
<dbReference type="EMBL" id="QGGO01000008">
    <property type="protein sequence ID" value="PWK27137.1"/>
    <property type="molecule type" value="Genomic_DNA"/>
</dbReference>
<comment type="caution">
    <text evidence="2">The sequence shown here is derived from an EMBL/GenBank/DDBJ whole genome shotgun (WGS) entry which is preliminary data.</text>
</comment>
<dbReference type="AlphaFoldDB" id="A0A316E9S8"/>
<dbReference type="OrthoDB" id="887293at2"/>
<gene>
    <name evidence="2" type="ORF">LV89_01951</name>
</gene>
<proteinExistence type="predicted"/>
<evidence type="ECO:0000313" key="2">
    <source>
        <dbReference type="EMBL" id="PWK27137.1"/>
    </source>
</evidence>
<reference evidence="2 3" key="1">
    <citation type="submission" date="2018-05" db="EMBL/GenBank/DDBJ databases">
        <title>Genomic Encyclopedia of Archaeal and Bacterial Type Strains, Phase II (KMG-II): from individual species to whole genera.</title>
        <authorList>
            <person name="Goeker M."/>
        </authorList>
    </citation>
    <scope>NUCLEOTIDE SEQUENCE [LARGE SCALE GENOMIC DNA]</scope>
    <source>
        <strain evidence="2 3">DSM 22214</strain>
    </source>
</reference>
<organism evidence="2 3">
    <name type="scientific">Arcicella aurantiaca</name>
    <dbReference type="NCBI Taxonomy" id="591202"/>
    <lineage>
        <taxon>Bacteria</taxon>
        <taxon>Pseudomonadati</taxon>
        <taxon>Bacteroidota</taxon>
        <taxon>Cytophagia</taxon>
        <taxon>Cytophagales</taxon>
        <taxon>Flectobacillaceae</taxon>
        <taxon>Arcicella</taxon>
    </lineage>
</organism>
<evidence type="ECO:0000256" key="1">
    <source>
        <dbReference type="SAM" id="Phobius"/>
    </source>
</evidence>
<feature type="transmembrane region" description="Helical" evidence="1">
    <location>
        <begin position="27"/>
        <end position="45"/>
    </location>
</feature>
<feature type="transmembrane region" description="Helical" evidence="1">
    <location>
        <begin position="51"/>
        <end position="68"/>
    </location>
</feature>
<evidence type="ECO:0008006" key="4">
    <source>
        <dbReference type="Google" id="ProtNLM"/>
    </source>
</evidence>
<keyword evidence="1" id="KW-1133">Transmembrane helix</keyword>
<evidence type="ECO:0000313" key="3">
    <source>
        <dbReference type="Proteomes" id="UP000245489"/>
    </source>
</evidence>
<sequence>MLDKKDYSKLTLEELLLEEKKVKQNEILSAGFIGFCVGVMIFGLVKNGFGFLYIAILLFLISASYKNSKVQKQKLKQIQAEINLKNTQ</sequence>
<keyword evidence="1" id="KW-0472">Membrane</keyword>
<dbReference type="Proteomes" id="UP000245489">
    <property type="component" value="Unassembled WGS sequence"/>
</dbReference>
<dbReference type="RefSeq" id="WP_109742702.1">
    <property type="nucleotide sequence ID" value="NZ_QGGO01000008.1"/>
</dbReference>
<name>A0A316E9S8_9BACT</name>
<keyword evidence="3" id="KW-1185">Reference proteome</keyword>
<accession>A0A316E9S8</accession>